<protein>
    <submittedName>
        <fullName evidence="2">KICSTOR complex protein SZT2</fullName>
    </submittedName>
</protein>
<feature type="compositionally biased region" description="Basic and acidic residues" evidence="1">
    <location>
        <begin position="2550"/>
        <end position="2562"/>
    </location>
</feature>
<feature type="region of interest" description="Disordered" evidence="1">
    <location>
        <begin position="394"/>
        <end position="420"/>
    </location>
</feature>
<feature type="compositionally biased region" description="Polar residues" evidence="1">
    <location>
        <begin position="410"/>
        <end position="419"/>
    </location>
</feature>
<feature type="compositionally biased region" description="Basic residues" evidence="1">
    <location>
        <begin position="785"/>
        <end position="796"/>
    </location>
</feature>
<feature type="region of interest" description="Disordered" evidence="1">
    <location>
        <begin position="1110"/>
        <end position="1132"/>
    </location>
</feature>
<feature type="compositionally biased region" description="Basic and acidic residues" evidence="1">
    <location>
        <begin position="1550"/>
        <end position="1567"/>
    </location>
</feature>
<feature type="region of interest" description="Disordered" evidence="1">
    <location>
        <begin position="663"/>
        <end position="682"/>
    </location>
</feature>
<feature type="region of interest" description="Disordered" evidence="1">
    <location>
        <begin position="1242"/>
        <end position="1272"/>
    </location>
</feature>
<comment type="caution">
    <text evidence="2">The sequence shown here is derived from an EMBL/GenBank/DDBJ whole genome shotgun (WGS) entry which is preliminary data.</text>
</comment>
<feature type="compositionally biased region" description="Basic and acidic residues" evidence="1">
    <location>
        <begin position="2587"/>
        <end position="2607"/>
    </location>
</feature>
<name>A0A9Q1CA50_HOLLE</name>
<feature type="compositionally biased region" description="Basic and acidic residues" evidence="1">
    <location>
        <begin position="1481"/>
        <end position="1491"/>
    </location>
</feature>
<sequence>MEGTYDFVHDINCPLKKMETRSTFKTRVIKNFWQMIRSLKETDKLLVHMHSFAVNPAYYVVPEGISKGMPLFYMPPNSDDPVLSLQHAKKDDSLSQFAQFWKRIVMTDPKRWQRWLHTHRIGVLLMPDLPLPKHLHHPNASGRFSNVQCKLAQKELNALLTDWATFILLENHSYINITYEDKNSPPTSFFIIRVICKGLTVVLRLAFLGGTPAYVRNKIVNELKEKLAGLSMSQKLSHSKDPTRVAKGRKISIKGENPKPTLKKPCVLLLQRPVEVILVKYEKMPTDFTDLKLSSEVTAPSVPVYMNRGPDKKLNRLSCYLHHRRWIWDAQGDEMIHISSQTVLSVLKRFKLEQNFHIAYSQSGIISFIAELNLKNVLKTPLQGDTAVEESLIEAEKDEKSTPKDEENVSQEAETSQEGISLGEGACEGEEFKCLVQFVIFPPHVETLAKVQDPGDDEEMDMSEADGKLQLITECWVEPQCGTIIDSPAGREFFNGQQYMNVPDLLFPWDDEIVRTLLSYEHLKAMCNKENNGTPVSPQLSSNPFIYITESIYHLPFSLDILQLIPKCRELEMMCSTFLEESVPVIREGLQYPQPNETLFNLLLSSLAKDGTTNFELNLTKEQSLKFCDMILQKDYSKRSPPFKITQEEVNAIIRDVEKLNNQKRSRARSGSELGESRRRPRADTIDEADVLPKIPEWTCFVKSFNSDTLLLVILPASYKELIKLQGKVYAPVNAESDSSSLSGTGGEKSAAKETSGLEGLGEKTKASKTSLKAVKEGKSDPTSKGKRRKLKKSRHHSEEEHKISHNFPIFVYECTLSSLSNYLLKKDTDKVQKDVFRDITFASMERMDVPGTPRSSRHLGQVRSSSDEWPEASRKASTVVDGEKLDMSRDLEWFFCLLSNKVQKAFVVAVFKSLQQGQNIDRKDVLAAIDNICVETLCEIDITNYVQAVCGHIRETSDSPQFCEESSEKESFRKELTFAEDIKTSEENKDCDTEVKSDEGLQEEESLSINPVIKKEVTRRIPVSVFLARQTCEVQTGLHSLIKTKFTEIMETYFKQIPSNENYWFYCSHDIDEELQYSSPSQTTTQDEVETSGPEFLVEKDVLQAEGKIQLSDIPQSENTSESNTSSKEEDRKINSIVDNYLILKQSEDLSDGLSNDGRASIMSQCGSMEEEISPLFVTLVCTIKHKSNVGNMPVQTIPACLGVLLDCLERPEEEIILGDLRLTLDLICLTLPPDFDACAPFDEETSEHSDRRRGTSFTEPSPPDSPPAEIIRPTLRGGFKLSVSEFDEFNNDFVDDTLDSLPEHQKNSIKATQEEIKWLLKDEIASARRHIFPVTATTLEMVADHVCNSLGKETCLHQQVDLKFVFGPEQSLSEFIKAFEEIKVAGYKLNKIHDNYYLSLDQMASEKDLDGSWPSDQLESNLPLVSKSSISINISGSTSDVTTKITFTPPSPQKYPAPVKEEKGQEESGPENVPSQVEVFEKVAEKLSESDGPGSASVQESKDEPHTTQSLVKEKKNSFESQEKIGSKELDDTEKYVRDVADGEDEGGEKKGGRKIEDHAKKLDEMQDSNKSSLVSSEFQSASESLTNQTESESDSDIQVLTDEDGGELEGLIESGGLLVGSLEEDEDSQKTLTRTSGILVLQKGEKEESSQGGGERQDDTEDGISPARWSNSESGVLGSESSVSSQQRSDSSLGFATEGLLQFTEVVCSDGTSSVIQEKGVFGLPKMTEPTGNDLVKVQGGSEIRTFEEGASKSETKDSKKVKTTETEGDMDQFVTLQQKQRNSSGDSSKAFSPRDQEFPRSDESPRSQAVVCRDSSSTAIRVGRTRDTPGSCRTSSTVSGPLSAQVSCNSLSGSLTECDEEGYEAGSSEDEFGDSHVFSEDDFNAKHKMPDFWLILKIQEDKEELENEKYKMNMYFHTRDRGDRVRLQAQKATFDQVAEAIEKTCRLVSQRLLLIDLFDSKVCNPLLLADDENWNKEIDYNIPTRRRFSSDSGPSMNVMVERDYLAARLKIDPGHFACAEQFTAHLVVHSRLPSTRKGTGKMSGGMQAVKTALEAFSITNRPDLYVVKDDSGEVFYIRLSELSSINVHPTSSRVSVASDSLLGTEPGSLQVLRSFSVQNLVTDDELSTPSMTELAKDPIQESNKNPTSHSRTISVSVYGLKKPGPEIHRDLISLLQKRLDQVTLDVIKDMLDKNAMSRLTFADVQFIQPPGKAPTETVQFTIPLWSVRYVFATGFYLQQNLLEFLYVPKYVDSRPQYHFQDYTLKDRGHERPFLLERDTFLYNRPHRAGGTGIACIIASVVDGKGTPVGLQTCPRPSPDGYQEILTPGTLHQINGDDSSMFISPVDFQQLTTTKQYQPSRIGAKGPGPSFLFQFNIWERGNIDVSHLITKLQEAVHHALCDVIMEYRILTAPLASLTPEVLSELKSNSNIAALSPTGALRAELFQKLGPTSNPVVPQTVPVKKRSFSVGETDMRSLWKNFHLKTSESSSLTSYSPITPPEMPRSAEPSQHPATHPVKIVKRSAGSTPKSPSISSADSGSKSSKRQLVFDRKESVEPSSDHSPLPSHPTTPTKVPSAEPSPRVSSKEEPAWQTREQERRHNEELNKHLREAEDGLTGRLHRVYTYIARQWLDFAKESQICSVHKVTEKLQSRFSVDLVLLSLVTKLPQVCADTTFKLFQKTKEGYTLYHPPGPKKNRFSSSQGQHRNIPRPGTQKNFILIGRNIHQWRYSLDYRLTEEDSKAPDLINPQSRKSFQQFDPCDLKSPSNSDLTKLMSIKGTTQSSHLVPRQRLLILYVRDKELTLYTYNWSAELVHSFEAFFHRLIMWHNSRSHLVDCLVMQKMGLYHHKNFGDTGQKDNPFCKYMSEIDSLVKQLLPPTQITSSHGPSTSLPRPQRKRHSMLPPFEETMAVGKIPRPLHMSHFNAWTDPVLRHGAQLQEICNQARRESEIRMKLQGLYTVWQQKKRAYQPISFDTLETLKQQSRLLTHCATPILFSPQWRKHALQDHRDSEPVCQSPGSPVHEETWHVSLRLSFLQQYMQYLAMNRFHVIETTPDSPRRSFSLTNRIGREGSRKLPEGHGRRLKTTTVKYMQITVLGGIILAELSFEHVFFCVRLYAFESSRLPRELNINSRLGMLFTDECDSFKDLIHLHSFSYDFHLRTVQEYLSSPEMGFKVQYHVTSFLADFIKFFNPIPRFCKSVIHSETQGFLSHNTPAPDLYDYLTKHKLSEFLILHMSRSDASEEQEQESALVNFNRGHFIEYPSNRKNFYRDAISVSFIISWDQKEYESSTRPGTPIPGYICEAAALANQSESEKNKNLMRLKYYLIVNSMKQLYPERGRGLTLGKGAMAGAEADLLAMERNPRYLFTMNEMEKKRGLVKELVSQAATYCRRDMLWDKLLKYETDSTAPSKKSKKKDANEGIVDLAISYAEFKVLLESVMKMSLTTTDDRLVALLDNSRPWYENLLHSLRVRFNVMARYFKSEDGMIHQLALLNQTYKSMMVLLTVDFQANAVELDAVYKAQQDLNAGSQESQNQEDLCCQKHVEMVINAICFHLWTSIL</sequence>
<evidence type="ECO:0000256" key="1">
    <source>
        <dbReference type="SAM" id="MobiDB-lite"/>
    </source>
</evidence>
<accession>A0A9Q1CA50</accession>
<feature type="region of interest" description="Disordered" evidence="1">
    <location>
        <begin position="1727"/>
        <end position="1849"/>
    </location>
</feature>
<evidence type="ECO:0000313" key="3">
    <source>
        <dbReference type="Proteomes" id="UP001152320"/>
    </source>
</evidence>
<feature type="compositionally biased region" description="Low complexity" evidence="1">
    <location>
        <begin position="2526"/>
        <end position="2544"/>
    </location>
</feature>
<feature type="region of interest" description="Disordered" evidence="1">
    <location>
        <begin position="2691"/>
        <end position="2710"/>
    </location>
</feature>
<feature type="compositionally biased region" description="Basic and acidic residues" evidence="1">
    <location>
        <begin position="1796"/>
        <end position="1809"/>
    </location>
</feature>
<dbReference type="InterPro" id="IPR033228">
    <property type="entry name" value="SZT2"/>
</dbReference>
<feature type="compositionally biased region" description="Acidic residues" evidence="1">
    <location>
        <begin position="1594"/>
        <end position="1610"/>
    </location>
</feature>
<feature type="compositionally biased region" description="Polar residues" evidence="1">
    <location>
        <begin position="1835"/>
        <end position="1849"/>
    </location>
</feature>
<reference evidence="2" key="1">
    <citation type="submission" date="2021-10" db="EMBL/GenBank/DDBJ databases">
        <title>Tropical sea cucumber genome reveals ecological adaptation and Cuvierian tubules defense mechanism.</title>
        <authorList>
            <person name="Chen T."/>
        </authorList>
    </citation>
    <scope>NUCLEOTIDE SEQUENCE</scope>
    <source>
        <strain evidence="2">Nanhai2018</strain>
        <tissue evidence="2">Muscle</tissue>
    </source>
</reference>
<dbReference type="PANTHER" id="PTHR14918:SF3">
    <property type="entry name" value="KICSTOR COMPLEX PROTEIN SZT2"/>
    <property type="match status" value="1"/>
</dbReference>
<dbReference type="Proteomes" id="UP001152320">
    <property type="component" value="Chromosome 6"/>
</dbReference>
<dbReference type="OrthoDB" id="43547at2759"/>
<feature type="region of interest" description="Disordered" evidence="1">
    <location>
        <begin position="848"/>
        <end position="874"/>
    </location>
</feature>
<proteinExistence type="predicted"/>
<feature type="compositionally biased region" description="Polar residues" evidence="1">
    <location>
        <begin position="2880"/>
        <end position="2894"/>
    </location>
</feature>
<dbReference type="PANTHER" id="PTHR14918">
    <property type="entry name" value="KICSTOR COMPLEX PROTEIN SZT2"/>
    <property type="match status" value="1"/>
</dbReference>
<feature type="compositionally biased region" description="Basic and acidic residues" evidence="1">
    <location>
        <begin position="774"/>
        <end position="784"/>
    </location>
</feature>
<dbReference type="GO" id="GO:0005777">
    <property type="term" value="C:peroxisome"/>
    <property type="evidence" value="ECO:0007669"/>
    <property type="project" value="InterPro"/>
</dbReference>
<feature type="region of interest" description="Disordered" evidence="1">
    <location>
        <begin position="1443"/>
        <end position="1694"/>
    </location>
</feature>
<feature type="region of interest" description="Disordered" evidence="1">
    <location>
        <begin position="735"/>
        <end position="801"/>
    </location>
</feature>
<gene>
    <name evidence="2" type="ORF">HOLleu_15466</name>
</gene>
<feature type="compositionally biased region" description="Low complexity" evidence="1">
    <location>
        <begin position="2563"/>
        <end position="2575"/>
    </location>
</feature>
<evidence type="ECO:0000313" key="2">
    <source>
        <dbReference type="EMBL" id="KAJ8040988.1"/>
    </source>
</evidence>
<dbReference type="EMBL" id="JAIZAY010000006">
    <property type="protein sequence ID" value="KAJ8040988.1"/>
    <property type="molecule type" value="Genomic_DNA"/>
</dbReference>
<feature type="compositionally biased region" description="Low complexity" evidence="1">
    <location>
        <begin position="1118"/>
        <end position="1127"/>
    </location>
</feature>
<feature type="compositionally biased region" description="Polar residues" evidence="1">
    <location>
        <begin position="1571"/>
        <end position="1593"/>
    </location>
</feature>
<feature type="compositionally biased region" description="Low complexity" evidence="1">
    <location>
        <begin position="1673"/>
        <end position="1694"/>
    </location>
</feature>
<feature type="compositionally biased region" description="Basic and acidic residues" evidence="1">
    <location>
        <begin position="1748"/>
        <end position="1769"/>
    </location>
</feature>
<keyword evidence="3" id="KW-1185">Reference proteome</keyword>
<feature type="compositionally biased region" description="Low complexity" evidence="1">
    <location>
        <begin position="1612"/>
        <end position="1624"/>
    </location>
</feature>
<feature type="compositionally biased region" description="Polar residues" evidence="1">
    <location>
        <begin position="1778"/>
        <end position="1794"/>
    </location>
</feature>
<feature type="compositionally biased region" description="Basic and acidic residues" evidence="1">
    <location>
        <begin position="1502"/>
        <end position="1543"/>
    </location>
</feature>
<organism evidence="2 3">
    <name type="scientific">Holothuria leucospilota</name>
    <name type="common">Black long sea cucumber</name>
    <name type="synonym">Mertensiothuria leucospilota</name>
    <dbReference type="NCBI Taxonomy" id="206669"/>
    <lineage>
        <taxon>Eukaryota</taxon>
        <taxon>Metazoa</taxon>
        <taxon>Echinodermata</taxon>
        <taxon>Eleutherozoa</taxon>
        <taxon>Echinozoa</taxon>
        <taxon>Holothuroidea</taxon>
        <taxon>Aspidochirotacea</taxon>
        <taxon>Aspidochirotida</taxon>
        <taxon>Holothuriidae</taxon>
        <taxon>Holothuria</taxon>
    </lineage>
</organism>
<feature type="region of interest" description="Disordered" evidence="1">
    <location>
        <begin position="2492"/>
        <end position="2607"/>
    </location>
</feature>
<feature type="region of interest" description="Disordered" evidence="1">
    <location>
        <begin position="2880"/>
        <end position="2901"/>
    </location>
</feature>
<feature type="compositionally biased region" description="Basic and acidic residues" evidence="1">
    <location>
        <begin position="394"/>
        <end position="407"/>
    </location>
</feature>